<evidence type="ECO:0000313" key="2">
    <source>
        <dbReference type="EMBL" id="MCI11078.1"/>
    </source>
</evidence>
<dbReference type="GO" id="GO:0000724">
    <property type="term" value="P:double-strand break repair via homologous recombination"/>
    <property type="evidence" value="ECO:0007669"/>
    <property type="project" value="TreeGrafter"/>
</dbReference>
<dbReference type="AlphaFoldDB" id="A0A392PG69"/>
<dbReference type="PANTHER" id="PTHR14790:SF15">
    <property type="entry name" value="RECQ-MEDIATED GENOME INSTABILITY PROTEIN 1"/>
    <property type="match status" value="1"/>
</dbReference>
<keyword evidence="3" id="KW-1185">Reference proteome</keyword>
<feature type="non-terminal residue" evidence="2">
    <location>
        <position position="153"/>
    </location>
</feature>
<dbReference type="PANTHER" id="PTHR14790">
    <property type="entry name" value="RECQ-MEDIATED GENOME INSTABILITY PROTEIN 1 RMI1"/>
    <property type="match status" value="1"/>
</dbReference>
<dbReference type="GO" id="GO:0016604">
    <property type="term" value="C:nuclear body"/>
    <property type="evidence" value="ECO:0007669"/>
    <property type="project" value="TreeGrafter"/>
</dbReference>
<organism evidence="2 3">
    <name type="scientific">Trifolium medium</name>
    <dbReference type="NCBI Taxonomy" id="97028"/>
    <lineage>
        <taxon>Eukaryota</taxon>
        <taxon>Viridiplantae</taxon>
        <taxon>Streptophyta</taxon>
        <taxon>Embryophyta</taxon>
        <taxon>Tracheophyta</taxon>
        <taxon>Spermatophyta</taxon>
        <taxon>Magnoliopsida</taxon>
        <taxon>eudicotyledons</taxon>
        <taxon>Gunneridae</taxon>
        <taxon>Pentapetalae</taxon>
        <taxon>rosids</taxon>
        <taxon>fabids</taxon>
        <taxon>Fabales</taxon>
        <taxon>Fabaceae</taxon>
        <taxon>Papilionoideae</taxon>
        <taxon>50 kb inversion clade</taxon>
        <taxon>NPAAA clade</taxon>
        <taxon>Hologalegina</taxon>
        <taxon>IRL clade</taxon>
        <taxon>Trifolieae</taxon>
        <taxon>Trifolium</taxon>
    </lineage>
</organism>
<dbReference type="GO" id="GO:0031422">
    <property type="term" value="C:RecQ family helicase-topoisomerase III complex"/>
    <property type="evidence" value="ECO:0007669"/>
    <property type="project" value="TreeGrafter"/>
</dbReference>
<dbReference type="SMART" id="SM01161">
    <property type="entry name" value="DUF1767"/>
    <property type="match status" value="1"/>
</dbReference>
<dbReference type="EMBL" id="LXQA010078778">
    <property type="protein sequence ID" value="MCI11078.1"/>
    <property type="molecule type" value="Genomic_DNA"/>
</dbReference>
<dbReference type="Proteomes" id="UP000265520">
    <property type="component" value="Unassembled WGS sequence"/>
</dbReference>
<evidence type="ECO:0000313" key="3">
    <source>
        <dbReference type="Proteomes" id="UP000265520"/>
    </source>
</evidence>
<reference evidence="2 3" key="1">
    <citation type="journal article" date="2018" name="Front. Plant Sci.">
        <title>Red Clover (Trifolium pratense) and Zigzag Clover (T. medium) - A Picture of Genomic Similarities and Differences.</title>
        <authorList>
            <person name="Dluhosova J."/>
            <person name="Istvanek J."/>
            <person name="Nedelnik J."/>
            <person name="Repkova J."/>
        </authorList>
    </citation>
    <scope>NUCLEOTIDE SEQUENCE [LARGE SCALE GENOMIC DNA]</scope>
    <source>
        <strain evidence="3">cv. 10/8</strain>
        <tissue evidence="2">Leaf</tissue>
    </source>
</reference>
<feature type="compositionally biased region" description="Low complexity" evidence="1">
    <location>
        <begin position="18"/>
        <end position="34"/>
    </location>
</feature>
<sequence>MHIRRLRLDDDDEEDAAADSVQPQPQPQTATHQTENSSNFPSPPVEISDDDFIDISDDLITPPPVPEPQASDCPVNDFLRGLGFGLKRDSLSTCLRELGDSVNGFQGFDVATKAKLCFEQFLFSDLNFCGSGVLPPNVESMHLDVLPGPYVLQ</sequence>
<proteinExistence type="predicted"/>
<evidence type="ECO:0000256" key="1">
    <source>
        <dbReference type="SAM" id="MobiDB-lite"/>
    </source>
</evidence>
<accession>A0A392PG69</accession>
<feature type="region of interest" description="Disordered" evidence="1">
    <location>
        <begin position="1"/>
        <end position="72"/>
    </location>
</feature>
<feature type="compositionally biased region" description="Acidic residues" evidence="1">
    <location>
        <begin position="47"/>
        <end position="57"/>
    </location>
</feature>
<comment type="caution">
    <text evidence="2">The sequence shown here is derived from an EMBL/GenBank/DDBJ whole genome shotgun (WGS) entry which is preliminary data.</text>
</comment>
<protein>
    <submittedName>
        <fullName evidence="2">RecQ-mediated genome instability protein 1-like</fullName>
    </submittedName>
</protein>
<dbReference type="GO" id="GO:0000712">
    <property type="term" value="P:resolution of meiotic recombination intermediates"/>
    <property type="evidence" value="ECO:0007669"/>
    <property type="project" value="TreeGrafter"/>
</dbReference>
<name>A0A392PG69_9FABA</name>